<feature type="domain" description="Sigma-54 factor interaction" evidence="5">
    <location>
        <begin position="299"/>
        <end position="487"/>
    </location>
</feature>
<dbReference type="SUPFAM" id="SSF159800">
    <property type="entry name" value="PrpR receptor domain-like"/>
    <property type="match status" value="1"/>
</dbReference>
<dbReference type="Pfam" id="PF14532">
    <property type="entry name" value="Sigma54_activ_2"/>
    <property type="match status" value="1"/>
</dbReference>
<keyword evidence="1" id="KW-0547">Nucleotide-binding</keyword>
<dbReference type="SUPFAM" id="SSF52540">
    <property type="entry name" value="P-loop containing nucleoside triphosphate hydrolases"/>
    <property type="match status" value="1"/>
</dbReference>
<dbReference type="Gene3D" id="1.10.10.60">
    <property type="entry name" value="Homeodomain-like"/>
    <property type="match status" value="1"/>
</dbReference>
<dbReference type="Gene3D" id="3.40.50.300">
    <property type="entry name" value="P-loop containing nucleotide triphosphate hydrolases"/>
    <property type="match status" value="1"/>
</dbReference>
<sequence>MKSRVHVIAPYATMLPVVKECSALFPELIVNTSVGSLEDGVNIAIKEECNTDIFISRGTTARLIKEAVKKPVIDMHISGYDLMRSLSLASNITTKTALIGMRSITHVAKAIIDLMDIPIAIYTVEHLEEIPTLVLELKNKGFKQIIGDVIITHISETYGLKGFLIQSCKETILQALERAKQANEYKNNIDVPSKIFEQIVQKKYKNIVVLNKENHIIYEHISKLNFTGEIKDHLYILNTDMNELKPRASKLIVVDNDLIEIKGYFVSEFGYKLFILKKYDQLINQSGLTVQTHPLHIPVIKESTSIQHVYKQVELLFKHREPILLIGQQGTGKDFISTYIHEKHEEGLLVTINFKLFNIDQLKIFPLQHVRTIKFQHCEAIGEQQKEVLSSFVQQCLEKNIHIFVLCEESQQVDSFEWLKCNKIQLPTLSERKEDIVPLIHYFLSQFHEKYGTTPVKIKNKSLSLLEETNYPLNIDDLHAIMKQIVLNEKDYIIQHETVENILKQRNQTLKPISFKGTLKEIEKEIIELVLKEENFNQSKTAERLGINRATLWRKLKNEVH</sequence>
<accession>A0ABR8XAG7</accession>
<evidence type="ECO:0000256" key="1">
    <source>
        <dbReference type="ARBA" id="ARBA00022741"/>
    </source>
</evidence>
<evidence type="ECO:0000259" key="5">
    <source>
        <dbReference type="PROSITE" id="PS50045"/>
    </source>
</evidence>
<evidence type="ECO:0000256" key="3">
    <source>
        <dbReference type="ARBA" id="ARBA00023015"/>
    </source>
</evidence>
<comment type="caution">
    <text evidence="6">The sequence shown here is derived from an EMBL/GenBank/DDBJ whole genome shotgun (WGS) entry which is preliminary data.</text>
</comment>
<dbReference type="SUPFAM" id="SSF46689">
    <property type="entry name" value="Homeodomain-like"/>
    <property type="match status" value="1"/>
</dbReference>
<evidence type="ECO:0000256" key="4">
    <source>
        <dbReference type="ARBA" id="ARBA00023163"/>
    </source>
</evidence>
<dbReference type="Pfam" id="PF02954">
    <property type="entry name" value="HTH_8"/>
    <property type="match status" value="1"/>
</dbReference>
<dbReference type="RefSeq" id="WP_191706676.1">
    <property type="nucleotide sequence ID" value="NZ_JACSQA010000005.1"/>
</dbReference>
<dbReference type="PANTHER" id="PTHR32071:SF57">
    <property type="entry name" value="C4-DICARBOXYLATE TRANSPORT TRANSCRIPTIONAL REGULATORY PROTEIN DCTD"/>
    <property type="match status" value="1"/>
</dbReference>
<evidence type="ECO:0000256" key="2">
    <source>
        <dbReference type="ARBA" id="ARBA00022840"/>
    </source>
</evidence>
<dbReference type="InterPro" id="IPR027417">
    <property type="entry name" value="P-loop_NTPase"/>
</dbReference>
<organism evidence="6 7">
    <name type="scientific">Ureibacillus galli</name>
    <dbReference type="NCBI Taxonomy" id="2762222"/>
    <lineage>
        <taxon>Bacteria</taxon>
        <taxon>Bacillati</taxon>
        <taxon>Bacillota</taxon>
        <taxon>Bacilli</taxon>
        <taxon>Bacillales</taxon>
        <taxon>Caryophanaceae</taxon>
        <taxon>Ureibacillus</taxon>
    </lineage>
</organism>
<dbReference type="Gene3D" id="3.40.50.2300">
    <property type="match status" value="1"/>
</dbReference>
<dbReference type="Pfam" id="PF25601">
    <property type="entry name" value="AAA_lid_14"/>
    <property type="match status" value="1"/>
</dbReference>
<reference evidence="6 7" key="1">
    <citation type="submission" date="2020-08" db="EMBL/GenBank/DDBJ databases">
        <title>A Genomic Blueprint of the Chicken Gut Microbiome.</title>
        <authorList>
            <person name="Gilroy R."/>
            <person name="Ravi A."/>
            <person name="Getino M."/>
            <person name="Pursley I."/>
            <person name="Horton D.L."/>
            <person name="Alikhan N.-F."/>
            <person name="Baker D."/>
            <person name="Gharbi K."/>
            <person name="Hall N."/>
            <person name="Watson M."/>
            <person name="Adriaenssens E.M."/>
            <person name="Foster-Nyarko E."/>
            <person name="Jarju S."/>
            <person name="Secka A."/>
            <person name="Antonio M."/>
            <person name="Oren A."/>
            <person name="Chaudhuri R."/>
            <person name="La Ragione R.M."/>
            <person name="Hildebrand F."/>
            <person name="Pallen M.J."/>
        </authorList>
    </citation>
    <scope>NUCLEOTIDE SEQUENCE [LARGE SCALE GENOMIC DNA]</scope>
    <source>
        <strain evidence="6 7">Re31</strain>
    </source>
</reference>
<evidence type="ECO:0000313" key="7">
    <source>
        <dbReference type="Proteomes" id="UP000640930"/>
    </source>
</evidence>
<dbReference type="PANTHER" id="PTHR32071">
    <property type="entry name" value="TRANSCRIPTIONAL REGULATORY PROTEIN"/>
    <property type="match status" value="1"/>
</dbReference>
<dbReference type="InterPro" id="IPR002197">
    <property type="entry name" value="HTH_Fis"/>
</dbReference>
<keyword evidence="2" id="KW-0067">ATP-binding</keyword>
<keyword evidence="7" id="KW-1185">Reference proteome</keyword>
<proteinExistence type="predicted"/>
<dbReference type="Gene3D" id="3.40.50.10660">
    <property type="entry name" value="PrpR receptor domain-like"/>
    <property type="match status" value="1"/>
</dbReference>
<dbReference type="PRINTS" id="PR01590">
    <property type="entry name" value="HTHFIS"/>
</dbReference>
<dbReference type="InterPro" id="IPR002078">
    <property type="entry name" value="Sigma_54_int"/>
</dbReference>
<protein>
    <submittedName>
        <fullName evidence="6">PrpR N-terminal domain-containing protein</fullName>
    </submittedName>
</protein>
<dbReference type="InterPro" id="IPR058031">
    <property type="entry name" value="AAA_lid_NorR"/>
</dbReference>
<keyword evidence="3" id="KW-0805">Transcription regulation</keyword>
<dbReference type="PROSITE" id="PS50045">
    <property type="entry name" value="SIGMA54_INTERACT_4"/>
    <property type="match status" value="1"/>
</dbReference>
<dbReference type="EMBL" id="JACSQA010000005">
    <property type="protein sequence ID" value="MBD8026167.1"/>
    <property type="molecule type" value="Genomic_DNA"/>
</dbReference>
<dbReference type="Gene3D" id="1.10.8.60">
    <property type="match status" value="1"/>
</dbReference>
<dbReference type="Pfam" id="PF06506">
    <property type="entry name" value="PrpR_N"/>
    <property type="match status" value="1"/>
</dbReference>
<dbReference type="InterPro" id="IPR010524">
    <property type="entry name" value="Sig_transdc_resp-reg_PrpR_N"/>
</dbReference>
<name>A0ABR8XAG7_9BACL</name>
<dbReference type="InterPro" id="IPR009057">
    <property type="entry name" value="Homeodomain-like_sf"/>
</dbReference>
<dbReference type="Proteomes" id="UP000640930">
    <property type="component" value="Unassembled WGS sequence"/>
</dbReference>
<keyword evidence="4" id="KW-0804">Transcription</keyword>
<evidence type="ECO:0000313" key="6">
    <source>
        <dbReference type="EMBL" id="MBD8026167.1"/>
    </source>
</evidence>
<gene>
    <name evidence="6" type="ORF">H9636_05790</name>
</gene>